<organism evidence="2 3">
    <name type="scientific">Aquamicrobium zhengzhouense</name>
    <dbReference type="NCBI Taxonomy" id="2781738"/>
    <lineage>
        <taxon>Bacteria</taxon>
        <taxon>Pseudomonadati</taxon>
        <taxon>Pseudomonadota</taxon>
        <taxon>Alphaproteobacteria</taxon>
        <taxon>Hyphomicrobiales</taxon>
        <taxon>Phyllobacteriaceae</taxon>
        <taxon>Aquamicrobium</taxon>
    </lineage>
</organism>
<comment type="caution">
    <text evidence="2">The sequence shown here is derived from an EMBL/GenBank/DDBJ whole genome shotgun (WGS) entry which is preliminary data.</text>
</comment>
<dbReference type="EMBL" id="JADGMQ010000004">
    <property type="protein sequence ID" value="MBI1620771.1"/>
    <property type="molecule type" value="Genomic_DNA"/>
</dbReference>
<protein>
    <recommendedName>
        <fullName evidence="1">DUF6456 domain-containing protein</fullName>
    </recommendedName>
</protein>
<gene>
    <name evidence="2" type="ORF">IOD40_08865</name>
</gene>
<dbReference type="RefSeq" id="WP_198476165.1">
    <property type="nucleotide sequence ID" value="NZ_JADGMQ010000004.1"/>
</dbReference>
<evidence type="ECO:0000259" key="1">
    <source>
        <dbReference type="Pfam" id="PF20057"/>
    </source>
</evidence>
<dbReference type="Pfam" id="PF20057">
    <property type="entry name" value="DUF6456"/>
    <property type="match status" value="1"/>
</dbReference>
<feature type="domain" description="DUF6456" evidence="1">
    <location>
        <begin position="108"/>
        <end position="243"/>
    </location>
</feature>
<proteinExistence type="predicted"/>
<evidence type="ECO:0000313" key="3">
    <source>
        <dbReference type="Proteomes" id="UP000601789"/>
    </source>
</evidence>
<accession>A0ABS0SDI8</accession>
<keyword evidence="3" id="KW-1185">Reference proteome</keyword>
<name>A0ABS0SDI8_9HYPH</name>
<sequence length="269" mass="29569">MIDKKRQKRVLSFLAKGAANVRAGASNGRILLDAGDRGVIGEEAEVVSSMAKEELLAIKGGVACLTDVGKKAVRRLEMPGDAAHAAQHQEREFVTRVTKLGTERGISNEGESPLALLWRRRDRSGRRFLDEREYCAGERLRMDYTYGQIMPRLGINWSSLGGAVGKSGWGENGSEDLSTSALAARQRVELALSEVGPEFSGILVDVCCFLKGLETVERERNWPVRSTKVMLKSALSALARHYEPEARARDAGGQILHWGTTDYRPSVSR</sequence>
<dbReference type="InterPro" id="IPR045599">
    <property type="entry name" value="DUF6456"/>
</dbReference>
<dbReference type="Proteomes" id="UP000601789">
    <property type="component" value="Unassembled WGS sequence"/>
</dbReference>
<evidence type="ECO:0000313" key="2">
    <source>
        <dbReference type="EMBL" id="MBI1620771.1"/>
    </source>
</evidence>
<reference evidence="2 3" key="1">
    <citation type="submission" date="2020-10" db="EMBL/GenBank/DDBJ databases">
        <title>Aquamicrobium zhengzhouensis sp. nov., a exopolysaccharide producing bacterium isolated from farmland soil.</title>
        <authorList>
            <person name="Wang X."/>
        </authorList>
    </citation>
    <scope>NUCLEOTIDE SEQUENCE [LARGE SCALE GENOMIC DNA]</scope>
    <source>
        <strain evidence="3">cd-1</strain>
    </source>
</reference>